<keyword evidence="4" id="KW-0413">Isomerase</keyword>
<evidence type="ECO:0000256" key="2">
    <source>
        <dbReference type="ARBA" id="ARBA00012787"/>
    </source>
</evidence>
<dbReference type="GO" id="GO:0031119">
    <property type="term" value="P:tRNA pseudouridine synthesis"/>
    <property type="evidence" value="ECO:0007669"/>
    <property type="project" value="UniProtKB-ARBA"/>
</dbReference>
<dbReference type="SUPFAM" id="SSF55120">
    <property type="entry name" value="Pseudouridine synthase"/>
    <property type="match status" value="1"/>
</dbReference>
<evidence type="ECO:0000256" key="5">
    <source>
        <dbReference type="ARBA" id="ARBA00075270"/>
    </source>
</evidence>
<dbReference type="InterPro" id="IPR048742">
    <property type="entry name" value="Pus10_N_euk"/>
</dbReference>
<dbReference type="STRING" id="451379.A0A0N5AUG6"/>
<evidence type="ECO:0000256" key="7">
    <source>
        <dbReference type="ARBA" id="ARBA00083669"/>
    </source>
</evidence>
<dbReference type="Gene3D" id="3.30.70.3190">
    <property type="match status" value="1"/>
</dbReference>
<comment type="similarity">
    <text evidence="1">Belongs to the pseudouridine synthase Pus10 family.</text>
</comment>
<feature type="domain" description="Pus10-like C-terminal" evidence="9">
    <location>
        <begin position="218"/>
        <end position="460"/>
    </location>
</feature>
<dbReference type="InterPro" id="IPR048741">
    <property type="entry name" value="Pus10-like_C"/>
</dbReference>
<evidence type="ECO:0000259" key="9">
    <source>
        <dbReference type="Pfam" id="PF21238"/>
    </source>
</evidence>
<dbReference type="Pfam" id="PF21237">
    <property type="entry name" value="Pus10_N_euk"/>
    <property type="match status" value="1"/>
</dbReference>
<dbReference type="PANTHER" id="PTHR21568">
    <property type="entry name" value="TRNA PSEUDOURIDINE SYNTHASE PUS10"/>
    <property type="match status" value="1"/>
</dbReference>
<accession>A0A0N5AUG6</accession>
<dbReference type="Pfam" id="PF21238">
    <property type="entry name" value="Pus10_C"/>
    <property type="match status" value="1"/>
</dbReference>
<evidence type="ECO:0000313" key="11">
    <source>
        <dbReference type="WBParaSite" id="SMUV_0000850201-mRNA-1"/>
    </source>
</evidence>
<dbReference type="AlphaFoldDB" id="A0A0N5AUG6"/>
<dbReference type="PANTHER" id="PTHR21568:SF0">
    <property type="entry name" value="TRNA PSEUDOURIDINE SYNTHASE PUS10"/>
    <property type="match status" value="1"/>
</dbReference>
<dbReference type="Gene3D" id="3.30.70.2510">
    <property type="match status" value="1"/>
</dbReference>
<sequence length="466" mass="52383">MYQNTKNPMATVSLCSVCARQLTGTPPNVDQSWKCSVCFGIMDPEYINGVANAVKAALDSNQYDSQSFVLALNVPVSVMLREAIFAHLRKAGDVENKGSLESVPFKTRMVDAYIGKLKAITGLRPTLNSLLTLTITFANVEFNVADSRFLLKHFGTDFVPNRKLKRYEQLKPLETNFTKVRISNLLSKITSDIASDYNWVSPTEPCTYSFTFERAPLFIASRYCKYSRSLPQSPWTASEEIPKIEGNSVSEKIAAVLKNELKCDSTRFIACGREDVDVRMLGNGRPFVVQCINPHLTQKLTGKNLSGTLKSLEEIINADKDISLGCNLKVVTADEVEALKVDQEEKRKCYTAYCYSTEAIDNDKLSTLSSLTPLEIIQKTPVRVLKRRSLLERKRTIFLMESLKVDDYHFLLRLETQAGTYVKEFVHGDFGRTRPSLAELIGLSCKADVDILELDVEYVDMQWPPS</sequence>
<dbReference type="FunFam" id="3.30.70.2510:FF:000001">
    <property type="entry name" value="tRNA pseudouridine synthase Pus10"/>
    <property type="match status" value="1"/>
</dbReference>
<dbReference type="GO" id="GO:0003723">
    <property type="term" value="F:RNA binding"/>
    <property type="evidence" value="ECO:0007669"/>
    <property type="project" value="InterPro"/>
</dbReference>
<protein>
    <recommendedName>
        <fullName evidence="2">tRNA pseudouridine(55) synthase</fullName>
        <ecNumber evidence="2">5.4.99.25</ecNumber>
    </recommendedName>
    <alternativeName>
        <fullName evidence="7">tRNA pseudouridine 55 synthase</fullName>
    </alternativeName>
    <alternativeName>
        <fullName evidence="5">tRNA pseudouridylate synthase</fullName>
    </alternativeName>
    <alternativeName>
        <fullName evidence="6">tRNA-uridine isomerase</fullName>
    </alternativeName>
</protein>
<reference evidence="11" key="1">
    <citation type="submission" date="2017-02" db="UniProtKB">
        <authorList>
            <consortium name="WormBaseParasite"/>
        </authorList>
    </citation>
    <scope>IDENTIFICATION</scope>
</reference>
<dbReference type="Proteomes" id="UP000046393">
    <property type="component" value="Unplaced"/>
</dbReference>
<dbReference type="EC" id="5.4.99.25" evidence="2"/>
<dbReference type="WBParaSite" id="SMUV_0000850201-mRNA-1">
    <property type="protein sequence ID" value="SMUV_0000850201-mRNA-1"/>
    <property type="gene ID" value="SMUV_0000850201"/>
</dbReference>
<dbReference type="GO" id="GO:0160148">
    <property type="term" value="F:tRNA pseudouridine(55) synthase activity"/>
    <property type="evidence" value="ECO:0007669"/>
    <property type="project" value="UniProtKB-EC"/>
</dbReference>
<dbReference type="FunFam" id="3.30.70.3190:FF:000001">
    <property type="entry name" value="tRNA pseudouridine synthase Pus10"/>
    <property type="match status" value="1"/>
</dbReference>
<feature type="domain" description="Pus10 N-terminal eukaryotes" evidence="8">
    <location>
        <begin position="35"/>
        <end position="205"/>
    </location>
</feature>
<proteinExistence type="inferred from homology"/>
<dbReference type="InterPro" id="IPR020103">
    <property type="entry name" value="PsdUridine_synth_cat_dom_sf"/>
</dbReference>
<evidence type="ECO:0000259" key="8">
    <source>
        <dbReference type="Pfam" id="PF21237"/>
    </source>
</evidence>
<organism evidence="10 11">
    <name type="scientific">Syphacia muris</name>
    <dbReference type="NCBI Taxonomy" id="451379"/>
    <lineage>
        <taxon>Eukaryota</taxon>
        <taxon>Metazoa</taxon>
        <taxon>Ecdysozoa</taxon>
        <taxon>Nematoda</taxon>
        <taxon>Chromadorea</taxon>
        <taxon>Rhabditida</taxon>
        <taxon>Spirurina</taxon>
        <taxon>Oxyuridomorpha</taxon>
        <taxon>Oxyuroidea</taxon>
        <taxon>Oxyuridae</taxon>
        <taxon>Syphacia</taxon>
    </lineage>
</organism>
<dbReference type="InterPro" id="IPR039894">
    <property type="entry name" value="Pus10-like"/>
</dbReference>
<keyword evidence="3" id="KW-0819">tRNA processing</keyword>
<name>A0A0N5AUG6_9BILA</name>
<evidence type="ECO:0000256" key="4">
    <source>
        <dbReference type="ARBA" id="ARBA00023235"/>
    </source>
</evidence>
<evidence type="ECO:0000313" key="10">
    <source>
        <dbReference type="Proteomes" id="UP000046393"/>
    </source>
</evidence>
<evidence type="ECO:0000256" key="1">
    <source>
        <dbReference type="ARBA" id="ARBA00009652"/>
    </source>
</evidence>
<evidence type="ECO:0000256" key="3">
    <source>
        <dbReference type="ARBA" id="ARBA00022694"/>
    </source>
</evidence>
<keyword evidence="10" id="KW-1185">Reference proteome</keyword>
<evidence type="ECO:0000256" key="6">
    <source>
        <dbReference type="ARBA" id="ARBA00079393"/>
    </source>
</evidence>